<dbReference type="InterPro" id="IPR011322">
    <property type="entry name" value="N-reg_PII-like_a/b"/>
</dbReference>
<gene>
    <name evidence="2" type="primary">cutA</name>
    <name evidence="2" type="ORF">LYSCAS_16530</name>
</gene>
<protein>
    <submittedName>
        <fullName evidence="2">Divalent cation tolerance protein</fullName>
    </submittedName>
</protein>
<accession>A0ABM7Q5M9</accession>
<comment type="similarity">
    <text evidence="1">Belongs to the CutA family.</text>
</comment>
<reference evidence="2 3" key="1">
    <citation type="submission" date="2021-03" db="EMBL/GenBank/DDBJ databases">
        <title>Complete Genome Sequences of Two Lysobacter Strains Isolated from Sea Water (Lysobacter caseinilyticus) and Soil (Lysobacter helvus) in South Korea.</title>
        <authorList>
            <person name="Watanabe Y."/>
            <person name="Arakawa K."/>
        </authorList>
    </citation>
    <scope>NUCLEOTIDE SEQUENCE [LARGE SCALE GENOMIC DNA]</scope>
    <source>
        <strain evidence="2 3">KVB24</strain>
    </source>
</reference>
<evidence type="ECO:0000256" key="1">
    <source>
        <dbReference type="ARBA" id="ARBA00010169"/>
    </source>
</evidence>
<evidence type="ECO:0000313" key="2">
    <source>
        <dbReference type="EMBL" id="BCT92629.1"/>
    </source>
</evidence>
<dbReference type="SUPFAM" id="SSF54913">
    <property type="entry name" value="GlnB-like"/>
    <property type="match status" value="1"/>
</dbReference>
<dbReference type="InterPro" id="IPR015867">
    <property type="entry name" value="N-reg_PII/ATP_PRibTrfase_C"/>
</dbReference>
<proteinExistence type="inferred from homology"/>
<dbReference type="PANTHER" id="PTHR23419">
    <property type="entry name" value="DIVALENT CATION TOLERANCE CUTA-RELATED"/>
    <property type="match status" value="1"/>
</dbReference>
<dbReference type="Pfam" id="PF03091">
    <property type="entry name" value="CutA1"/>
    <property type="match status" value="1"/>
</dbReference>
<evidence type="ECO:0000313" key="3">
    <source>
        <dbReference type="Proteomes" id="UP000681317"/>
    </source>
</evidence>
<keyword evidence="3" id="KW-1185">Reference proteome</keyword>
<dbReference type="EMBL" id="AP024545">
    <property type="protein sequence ID" value="BCT92629.1"/>
    <property type="molecule type" value="Genomic_DNA"/>
</dbReference>
<dbReference type="Gene3D" id="3.30.70.120">
    <property type="match status" value="1"/>
</dbReference>
<dbReference type="Proteomes" id="UP000681317">
    <property type="component" value="Chromosome"/>
</dbReference>
<dbReference type="InterPro" id="IPR004323">
    <property type="entry name" value="Ion_tolerance_CutA"/>
</dbReference>
<name>A0ABM7Q5M9_9GAMM</name>
<sequence length="118" mass="12954">MPARLPYAAPIRGRPVTALLCLSTCPDADTAQRIADALVGERLAACVNVLPGLRSTYRWQGRVERADEVLLLVKTTRERLPDLQARLVALHPYELPELIAVEAAGLPAYLQWIAGEVQ</sequence>
<organism evidence="2 3">
    <name type="scientific">Noviluteimonas caseinilytica</name>
    <dbReference type="NCBI Taxonomy" id="2675101"/>
    <lineage>
        <taxon>Bacteria</taxon>
        <taxon>Pseudomonadati</taxon>
        <taxon>Pseudomonadota</taxon>
        <taxon>Gammaproteobacteria</taxon>
        <taxon>Lysobacterales</taxon>
        <taxon>Lysobacteraceae</taxon>
        <taxon>Noviluteimonas</taxon>
    </lineage>
</organism>
<dbReference type="PANTHER" id="PTHR23419:SF8">
    <property type="entry name" value="FI09726P"/>
    <property type="match status" value="1"/>
</dbReference>